<evidence type="ECO:0000313" key="2">
    <source>
        <dbReference type="Proteomes" id="UP000824496"/>
    </source>
</evidence>
<gene>
    <name evidence="1" type="ORF">MANAM107_16030</name>
</gene>
<protein>
    <submittedName>
        <fullName evidence="1">Uncharacterized protein</fullName>
    </submittedName>
</protein>
<organism evidence="1 2">
    <name type="scientific">Actinomyces capricornis</name>
    <dbReference type="NCBI Taxonomy" id="2755559"/>
    <lineage>
        <taxon>Bacteria</taxon>
        <taxon>Bacillati</taxon>
        <taxon>Actinomycetota</taxon>
        <taxon>Actinomycetes</taxon>
        <taxon>Actinomycetales</taxon>
        <taxon>Actinomycetaceae</taxon>
        <taxon>Actinomyces</taxon>
    </lineage>
</organism>
<dbReference type="Proteomes" id="UP000824496">
    <property type="component" value="Chromosome"/>
</dbReference>
<dbReference type="EMBL" id="AP025017">
    <property type="protein sequence ID" value="BDA64769.1"/>
    <property type="molecule type" value="Genomic_DNA"/>
</dbReference>
<proteinExistence type="predicted"/>
<accession>A0ABM7UBT1</accession>
<reference evidence="1 2" key="1">
    <citation type="submission" date="2021-08" db="EMBL/GenBank/DDBJ databases">
        <title>Whole genome sequence of novel Actinomyces species strain MAS-1.</title>
        <authorList>
            <person name="Saito M."/>
            <person name="Kuwahara N."/>
            <person name="Takizawa T."/>
            <person name="Gotouda H."/>
            <person name="Ochiai T."/>
        </authorList>
    </citation>
    <scope>NUCLEOTIDE SEQUENCE [LARGE SCALE GENOMIC DNA]</scope>
    <source>
        <strain evidence="1 2">MAS-1</strain>
    </source>
</reference>
<sequence length="67" mass="7266">MTTPRLEGSTSPWIVRTMPIGFSFESLVRAGAVGVGARRPVLWPGRVCAWGPVLDRGIGPPLRLLPR</sequence>
<keyword evidence="2" id="KW-1185">Reference proteome</keyword>
<name>A0ABM7UBT1_9ACTO</name>
<evidence type="ECO:0000313" key="1">
    <source>
        <dbReference type="EMBL" id="BDA64769.1"/>
    </source>
</evidence>